<organism evidence="2 3">
    <name type="scientific">Vanilla planifolia</name>
    <name type="common">Vanilla</name>
    <dbReference type="NCBI Taxonomy" id="51239"/>
    <lineage>
        <taxon>Eukaryota</taxon>
        <taxon>Viridiplantae</taxon>
        <taxon>Streptophyta</taxon>
        <taxon>Embryophyta</taxon>
        <taxon>Tracheophyta</taxon>
        <taxon>Spermatophyta</taxon>
        <taxon>Magnoliopsida</taxon>
        <taxon>Liliopsida</taxon>
        <taxon>Asparagales</taxon>
        <taxon>Orchidaceae</taxon>
        <taxon>Vanilloideae</taxon>
        <taxon>Vanilleae</taxon>
        <taxon>Vanilla</taxon>
    </lineage>
</organism>
<proteinExistence type="predicted"/>
<name>A0A835PXP8_VANPL</name>
<dbReference type="EMBL" id="JADCNL010000011">
    <property type="protein sequence ID" value="KAG0461734.1"/>
    <property type="molecule type" value="Genomic_DNA"/>
</dbReference>
<sequence>MVEDSVEGSAERWLSHIRVLLPSVLDKAQAASSGGPRGFAGRWKSVISKLACVSPCLTDLSCHPFFSKNALYREQLQSLAATLAEVVELAEVGVSGEPAVGKLQLQSDLDSVAGKLELNLRDCRLLIKSGVLGDTAVSAPLDGSSSIVELVARLQLGHPEAKHRAIDELLEAMRDDEKAVFAALGRNSVEALVQLLSATAIKIREKAVTAICLLAESGNYEVLLLCEGLLQPLIRMVESGSLVGREKALISLQRLSMFSDTARAIASHSGIRPLIEVSQTEDSIVQVAAAGVLKNLSAVVELRQSLADVGAIRVMIKLLDCSSLLGAKEYAAEFLQNLSSGCDNLRKTIVSEGGVRSLLAYLDGPLPQESAVAALRNLVALISTDSLISLGVLPRLAHVLKNGSLGAQQAAASAICRISAAAEIKKSLLEHGCVPLLAKLLEAKSSGAREAAAQAIAGLMAHKPICREVKRDDKCVASLVQLLDPGPMNTAKKYSVSCLLAVSSSKKCRRIMISHGAIGYLKKLVDMEVPSSKRLLERLEKGMLRSLLGMK</sequence>
<dbReference type="InterPro" id="IPR054296">
    <property type="entry name" value="DUF7032"/>
</dbReference>
<evidence type="ECO:0000313" key="2">
    <source>
        <dbReference type="EMBL" id="KAG0461734.1"/>
    </source>
</evidence>
<protein>
    <recommendedName>
        <fullName evidence="1">DUF7032 domain-containing protein</fullName>
    </recommendedName>
</protein>
<keyword evidence="3" id="KW-1185">Reference proteome</keyword>
<dbReference type="SUPFAM" id="SSF48371">
    <property type="entry name" value="ARM repeat"/>
    <property type="match status" value="1"/>
</dbReference>
<dbReference type="InterPro" id="IPR000225">
    <property type="entry name" value="Armadillo"/>
</dbReference>
<dbReference type="Pfam" id="PF23005">
    <property type="entry name" value="DUF7032"/>
    <property type="match status" value="1"/>
</dbReference>
<accession>A0A835PXP8</accession>
<gene>
    <name evidence="2" type="ORF">HPP92_022031</name>
</gene>
<dbReference type="PANTHER" id="PTHR46043:SF9">
    <property type="entry name" value="ARM REPEAT SUPERFAMILY PROTEIN"/>
    <property type="match status" value="1"/>
</dbReference>
<dbReference type="Gene3D" id="1.25.10.10">
    <property type="entry name" value="Leucine-rich Repeat Variant"/>
    <property type="match status" value="2"/>
</dbReference>
<feature type="domain" description="DUF7032" evidence="1">
    <location>
        <begin position="36"/>
        <end position="131"/>
    </location>
</feature>
<evidence type="ECO:0000313" key="3">
    <source>
        <dbReference type="Proteomes" id="UP000636800"/>
    </source>
</evidence>
<dbReference type="SMART" id="SM00185">
    <property type="entry name" value="ARM"/>
    <property type="match status" value="7"/>
</dbReference>
<comment type="caution">
    <text evidence="2">The sequence shown here is derived from an EMBL/GenBank/DDBJ whole genome shotgun (WGS) entry which is preliminary data.</text>
</comment>
<dbReference type="Proteomes" id="UP000636800">
    <property type="component" value="Chromosome 11"/>
</dbReference>
<evidence type="ECO:0000259" key="1">
    <source>
        <dbReference type="Pfam" id="PF23005"/>
    </source>
</evidence>
<dbReference type="OrthoDB" id="294702at2759"/>
<dbReference type="PANTHER" id="PTHR46043">
    <property type="entry name" value="ARM REPEAT SUPERFAMILY PROTEIN"/>
    <property type="match status" value="1"/>
</dbReference>
<dbReference type="InterPro" id="IPR011989">
    <property type="entry name" value="ARM-like"/>
</dbReference>
<dbReference type="InterPro" id="IPR016024">
    <property type="entry name" value="ARM-type_fold"/>
</dbReference>
<reference evidence="2 3" key="1">
    <citation type="journal article" date="2020" name="Nat. Food">
        <title>A phased Vanilla planifolia genome enables genetic improvement of flavour and production.</title>
        <authorList>
            <person name="Hasing T."/>
            <person name="Tang H."/>
            <person name="Brym M."/>
            <person name="Khazi F."/>
            <person name="Huang T."/>
            <person name="Chambers A.H."/>
        </authorList>
    </citation>
    <scope>NUCLEOTIDE SEQUENCE [LARGE SCALE GENOMIC DNA]</scope>
    <source>
        <tissue evidence="2">Leaf</tissue>
    </source>
</reference>
<dbReference type="AlphaFoldDB" id="A0A835PXP8"/>